<sequence>MTRVIKQVTLQMKKPTAINFLPTQGAAIVSTPAFHCPEAVLKNPSSENRSACLNGVIRLFRLGADEELRALDPNIFINMDTRQFPDHLISLLMDYGMFRGEVFTTIVAARDLQAAMLTALEDHGAFRFEDPVTGQPDLDFDPGIPFKNYREALPLCAKLLRERAHPGNLDKADILEIKYNIMGGKLKLASAIADKGLLRNPEVAYFHYAKTLLANPTIGLRSAKNGLKCKESTPAEGEGGRWEEGVAFVTSAWKDSNVFIEEAPPDNRYMSQVLYWNILLGIVIRGPELSDDLKEIQPSLQKLSQADDFKTKVYRLSILKTQLRKAQEAVIKRFAGAVAEWGNVSPDSNSDSGYKEVQNEDRDELTLNRFLDDLHLPDKGCAAKTTSAYPKVNTNRVVREPECSAEEVPTTALTSPQKNLSVNSKGGEIGPGEDDKRMKEEEN</sequence>
<comment type="caution">
    <text evidence="2">The sequence shown here is derived from an EMBL/GenBank/DDBJ whole genome shotgun (WGS) entry which is preliminary data.</text>
</comment>
<evidence type="ECO:0000256" key="1">
    <source>
        <dbReference type="SAM" id="MobiDB-lite"/>
    </source>
</evidence>
<evidence type="ECO:0000313" key="2">
    <source>
        <dbReference type="EMBL" id="KAF9069485.1"/>
    </source>
</evidence>
<keyword evidence="3" id="KW-1185">Reference proteome</keyword>
<dbReference type="AlphaFoldDB" id="A0A9P5PWS8"/>
<protein>
    <submittedName>
        <fullName evidence="2">Uncharacterized protein</fullName>
    </submittedName>
</protein>
<name>A0A9P5PWS8_9AGAR</name>
<dbReference type="EMBL" id="JADNRY010000050">
    <property type="protein sequence ID" value="KAF9069485.1"/>
    <property type="molecule type" value="Genomic_DNA"/>
</dbReference>
<dbReference type="OrthoDB" id="341421at2759"/>
<gene>
    <name evidence="2" type="ORF">BDP27DRAFT_1363320</name>
</gene>
<reference evidence="2" key="1">
    <citation type="submission" date="2020-11" db="EMBL/GenBank/DDBJ databases">
        <authorList>
            <consortium name="DOE Joint Genome Institute"/>
            <person name="Ahrendt S."/>
            <person name="Riley R."/>
            <person name="Andreopoulos W."/>
            <person name="Labutti K."/>
            <person name="Pangilinan J."/>
            <person name="Ruiz-Duenas F.J."/>
            <person name="Barrasa J.M."/>
            <person name="Sanchez-Garcia M."/>
            <person name="Camarero S."/>
            <person name="Miyauchi S."/>
            <person name="Serrano A."/>
            <person name="Linde D."/>
            <person name="Babiker R."/>
            <person name="Drula E."/>
            <person name="Ayuso-Fernandez I."/>
            <person name="Pacheco R."/>
            <person name="Padilla G."/>
            <person name="Ferreira P."/>
            <person name="Barriuso J."/>
            <person name="Kellner H."/>
            <person name="Castanera R."/>
            <person name="Alfaro M."/>
            <person name="Ramirez L."/>
            <person name="Pisabarro A.G."/>
            <person name="Kuo A."/>
            <person name="Tritt A."/>
            <person name="Lipzen A."/>
            <person name="He G."/>
            <person name="Yan M."/>
            <person name="Ng V."/>
            <person name="Cullen D."/>
            <person name="Martin F."/>
            <person name="Rosso M.-N."/>
            <person name="Henrissat B."/>
            <person name="Hibbett D."/>
            <person name="Martinez A.T."/>
            <person name="Grigoriev I.V."/>
        </authorList>
    </citation>
    <scope>NUCLEOTIDE SEQUENCE</scope>
    <source>
        <strain evidence="2">AH 40177</strain>
    </source>
</reference>
<proteinExistence type="predicted"/>
<feature type="compositionally biased region" description="Polar residues" evidence="1">
    <location>
        <begin position="411"/>
        <end position="424"/>
    </location>
</feature>
<evidence type="ECO:0000313" key="3">
    <source>
        <dbReference type="Proteomes" id="UP000772434"/>
    </source>
</evidence>
<feature type="region of interest" description="Disordered" evidence="1">
    <location>
        <begin position="400"/>
        <end position="443"/>
    </location>
</feature>
<accession>A0A9P5PWS8</accession>
<organism evidence="2 3">
    <name type="scientific">Rhodocollybia butyracea</name>
    <dbReference type="NCBI Taxonomy" id="206335"/>
    <lineage>
        <taxon>Eukaryota</taxon>
        <taxon>Fungi</taxon>
        <taxon>Dikarya</taxon>
        <taxon>Basidiomycota</taxon>
        <taxon>Agaricomycotina</taxon>
        <taxon>Agaricomycetes</taxon>
        <taxon>Agaricomycetidae</taxon>
        <taxon>Agaricales</taxon>
        <taxon>Marasmiineae</taxon>
        <taxon>Omphalotaceae</taxon>
        <taxon>Rhodocollybia</taxon>
    </lineage>
</organism>
<dbReference type="Proteomes" id="UP000772434">
    <property type="component" value="Unassembled WGS sequence"/>
</dbReference>
<feature type="compositionally biased region" description="Basic and acidic residues" evidence="1">
    <location>
        <begin position="433"/>
        <end position="443"/>
    </location>
</feature>